<protein>
    <recommendedName>
        <fullName evidence="1">F-box domain-containing protein</fullName>
    </recommendedName>
</protein>
<dbReference type="SMART" id="SM00256">
    <property type="entry name" value="FBOX"/>
    <property type="match status" value="1"/>
</dbReference>
<dbReference type="InterPro" id="IPR001810">
    <property type="entry name" value="F-box_dom"/>
</dbReference>
<dbReference type="AlphaFoldDB" id="A0A9N9WN48"/>
<dbReference type="InterPro" id="IPR036047">
    <property type="entry name" value="F-box-like_dom_sf"/>
</dbReference>
<organism evidence="2 3">
    <name type="scientific">Chironomus riparius</name>
    <dbReference type="NCBI Taxonomy" id="315576"/>
    <lineage>
        <taxon>Eukaryota</taxon>
        <taxon>Metazoa</taxon>
        <taxon>Ecdysozoa</taxon>
        <taxon>Arthropoda</taxon>
        <taxon>Hexapoda</taxon>
        <taxon>Insecta</taxon>
        <taxon>Pterygota</taxon>
        <taxon>Neoptera</taxon>
        <taxon>Endopterygota</taxon>
        <taxon>Diptera</taxon>
        <taxon>Nematocera</taxon>
        <taxon>Chironomoidea</taxon>
        <taxon>Chironomidae</taxon>
        <taxon>Chironominae</taxon>
        <taxon>Chironomus</taxon>
    </lineage>
</organism>
<dbReference type="Pfam" id="PF00646">
    <property type="entry name" value="F-box"/>
    <property type="match status" value="1"/>
</dbReference>
<dbReference type="SUPFAM" id="SSF81383">
    <property type="entry name" value="F-box domain"/>
    <property type="match status" value="1"/>
</dbReference>
<name>A0A9N9WN48_9DIPT</name>
<sequence>MDPFTILPYELQEEICSYLKFPDIIESSFVCKSWYQVIGESKYCMNRIFFRNPLQGLLEQIDYILKSRRHYQHVILFEFDENVKKDTKILRNMKSIINKFSESLTNLSISHDLQRTSELPKLRELDFFGSLSHRLIVANGLITKANNLINFDIESCCLGNSSIEYLVNSLKDNSSLKDLKINDCRVMNALNTVEVKFVLEEFHVHQTNSFERNSNISNFINKFKPSLKTICGPLTFQDIANLMTDFPKLLMLSVRNELLSFLSPGQEFLEMQINETIKVLSIDPAFGDLMDDRFYTNFNAIISKLGNVQLLLITFINTRILDIILACRSLKYIKYFHLEDMSIIQLLRIGVDSHKIFIPIIPFWLNEP</sequence>
<accession>A0A9N9WN48</accession>
<evidence type="ECO:0000259" key="1">
    <source>
        <dbReference type="PROSITE" id="PS50181"/>
    </source>
</evidence>
<reference evidence="2" key="2">
    <citation type="submission" date="2022-10" db="EMBL/GenBank/DDBJ databases">
        <authorList>
            <consortium name="ENA_rothamsted_submissions"/>
            <consortium name="culmorum"/>
            <person name="King R."/>
        </authorList>
    </citation>
    <scope>NUCLEOTIDE SEQUENCE</scope>
</reference>
<evidence type="ECO:0000313" key="3">
    <source>
        <dbReference type="Proteomes" id="UP001153620"/>
    </source>
</evidence>
<reference evidence="2" key="1">
    <citation type="submission" date="2022-01" db="EMBL/GenBank/DDBJ databases">
        <authorList>
            <person name="King R."/>
        </authorList>
    </citation>
    <scope>NUCLEOTIDE SEQUENCE</scope>
</reference>
<dbReference type="Proteomes" id="UP001153620">
    <property type="component" value="Chromosome 1"/>
</dbReference>
<dbReference type="EMBL" id="OU895877">
    <property type="protein sequence ID" value="CAG9798354.1"/>
    <property type="molecule type" value="Genomic_DNA"/>
</dbReference>
<evidence type="ECO:0000313" key="2">
    <source>
        <dbReference type="EMBL" id="CAG9798354.1"/>
    </source>
</evidence>
<proteinExistence type="predicted"/>
<feature type="domain" description="F-box" evidence="1">
    <location>
        <begin position="1"/>
        <end position="52"/>
    </location>
</feature>
<gene>
    <name evidence="2" type="ORF">CHIRRI_LOCUS1337</name>
</gene>
<keyword evidence="3" id="KW-1185">Reference proteome</keyword>
<dbReference type="InterPro" id="IPR032675">
    <property type="entry name" value="LRR_dom_sf"/>
</dbReference>
<dbReference type="PROSITE" id="PS50181">
    <property type="entry name" value="FBOX"/>
    <property type="match status" value="1"/>
</dbReference>
<dbReference type="Gene3D" id="3.80.10.10">
    <property type="entry name" value="Ribonuclease Inhibitor"/>
    <property type="match status" value="1"/>
</dbReference>
<dbReference type="OrthoDB" id="6419443at2759"/>
<dbReference type="CDD" id="cd09917">
    <property type="entry name" value="F-box_SF"/>
    <property type="match status" value="1"/>
</dbReference>